<feature type="region of interest" description="Disordered" evidence="1">
    <location>
        <begin position="275"/>
        <end position="299"/>
    </location>
</feature>
<gene>
    <name evidence="3" type="ORF">GEV33_007284</name>
</gene>
<dbReference type="PANTHER" id="PTHR21505:SF8">
    <property type="entry name" value="DPT-YFP REPRESSOR BY OVEREXPRESSION, ISOFORM D-RELATED"/>
    <property type="match status" value="1"/>
</dbReference>
<comment type="caution">
    <text evidence="3">The sequence shown here is derived from an EMBL/GenBank/DDBJ whole genome shotgun (WGS) entry which is preliminary data.</text>
</comment>
<sequence>MRKFQMHKQVVATRSRSVMSSPTKWDDAVWSSSKMTDLRQYTKKFIVEFIHLYKSHPTLWQIKNKDYRDKTKKAAAYEILIKKCREVEPDCDKDTVVKKINSLRTCYRKEFKKVQRSITAGDAEVYKPKLWYYDLLMFLNDSSALSSDSVFYMDEEATNDIFGGQCDPLTSQSESLSESARSSPSTTMFISSEAPTQKSKRSKKDEAYDSFVEHRHEDEFDLLGRIYANKLRKLGKEQRIYAEKIINDTLFEAQLGNLNRQCHLVTRPLRQYNSQTNTEIDLKPEYPDSDPADTSFVDS</sequence>
<evidence type="ECO:0000313" key="4">
    <source>
        <dbReference type="Proteomes" id="UP000719412"/>
    </source>
</evidence>
<feature type="compositionally biased region" description="Low complexity" evidence="1">
    <location>
        <begin position="169"/>
        <end position="186"/>
    </location>
</feature>
<dbReference type="PROSITE" id="PS51029">
    <property type="entry name" value="MADF"/>
    <property type="match status" value="1"/>
</dbReference>
<evidence type="ECO:0000256" key="1">
    <source>
        <dbReference type="SAM" id="MobiDB-lite"/>
    </source>
</evidence>
<feature type="compositionally biased region" description="Polar residues" evidence="1">
    <location>
        <begin position="187"/>
        <end position="197"/>
    </location>
</feature>
<dbReference type="OrthoDB" id="6152242at2759"/>
<evidence type="ECO:0000313" key="3">
    <source>
        <dbReference type="EMBL" id="KAH0815507.1"/>
    </source>
</evidence>
<dbReference type="Pfam" id="PF10545">
    <property type="entry name" value="MADF_DNA_bdg"/>
    <property type="match status" value="1"/>
</dbReference>
<dbReference type="InterPro" id="IPR006578">
    <property type="entry name" value="MADF-dom"/>
</dbReference>
<dbReference type="PANTHER" id="PTHR21505">
    <property type="entry name" value="MADF DOMAIN-CONTAINING PROTEIN-RELATED"/>
    <property type="match status" value="1"/>
</dbReference>
<feature type="domain" description="MADF" evidence="2">
    <location>
        <begin position="48"/>
        <end position="144"/>
    </location>
</feature>
<name>A0A8J6HJK7_TENMO</name>
<proteinExistence type="predicted"/>
<dbReference type="Proteomes" id="UP000719412">
    <property type="component" value="Unassembled WGS sequence"/>
</dbReference>
<dbReference type="EMBL" id="JABDTM020023003">
    <property type="protein sequence ID" value="KAH0815507.1"/>
    <property type="molecule type" value="Genomic_DNA"/>
</dbReference>
<accession>A0A8J6HJK7</accession>
<dbReference type="AlphaFoldDB" id="A0A8J6HJK7"/>
<feature type="region of interest" description="Disordered" evidence="1">
    <location>
        <begin position="169"/>
        <end position="205"/>
    </location>
</feature>
<organism evidence="3 4">
    <name type="scientific">Tenebrio molitor</name>
    <name type="common">Yellow mealworm beetle</name>
    <dbReference type="NCBI Taxonomy" id="7067"/>
    <lineage>
        <taxon>Eukaryota</taxon>
        <taxon>Metazoa</taxon>
        <taxon>Ecdysozoa</taxon>
        <taxon>Arthropoda</taxon>
        <taxon>Hexapoda</taxon>
        <taxon>Insecta</taxon>
        <taxon>Pterygota</taxon>
        <taxon>Neoptera</taxon>
        <taxon>Endopterygota</taxon>
        <taxon>Coleoptera</taxon>
        <taxon>Polyphaga</taxon>
        <taxon>Cucujiformia</taxon>
        <taxon>Tenebrionidae</taxon>
        <taxon>Tenebrio</taxon>
    </lineage>
</organism>
<protein>
    <recommendedName>
        <fullName evidence="2">MADF domain-containing protein</fullName>
    </recommendedName>
</protein>
<reference evidence="3" key="1">
    <citation type="journal article" date="2020" name="J Insects Food Feed">
        <title>The yellow mealworm (Tenebrio molitor) genome: a resource for the emerging insects as food and feed industry.</title>
        <authorList>
            <person name="Eriksson T."/>
            <person name="Andere A."/>
            <person name="Kelstrup H."/>
            <person name="Emery V."/>
            <person name="Picard C."/>
        </authorList>
    </citation>
    <scope>NUCLEOTIDE SEQUENCE</scope>
    <source>
        <strain evidence="3">Stoneville</strain>
        <tissue evidence="3">Whole head</tissue>
    </source>
</reference>
<reference evidence="3" key="2">
    <citation type="submission" date="2021-08" db="EMBL/GenBank/DDBJ databases">
        <authorList>
            <person name="Eriksson T."/>
        </authorList>
    </citation>
    <scope>NUCLEOTIDE SEQUENCE</scope>
    <source>
        <strain evidence="3">Stoneville</strain>
        <tissue evidence="3">Whole head</tissue>
    </source>
</reference>
<keyword evidence="4" id="KW-1185">Reference proteome</keyword>
<evidence type="ECO:0000259" key="2">
    <source>
        <dbReference type="PROSITE" id="PS51029"/>
    </source>
</evidence>
<dbReference type="SMART" id="SM00595">
    <property type="entry name" value="MADF"/>
    <property type="match status" value="1"/>
</dbReference>